<evidence type="ECO:0000256" key="4">
    <source>
        <dbReference type="ARBA" id="ARBA00022452"/>
    </source>
</evidence>
<keyword evidence="10" id="KW-0998">Cell outer membrane</keyword>
<evidence type="ECO:0000313" key="12">
    <source>
        <dbReference type="Proteomes" id="UP000185739"/>
    </source>
</evidence>
<evidence type="ECO:0000256" key="6">
    <source>
        <dbReference type="ARBA" id="ARBA00022729"/>
    </source>
</evidence>
<dbReference type="AlphaFoldDB" id="A0A1H5Y359"/>
<sequence>MTGSIHPIPSFAAALALGLAPLCANAADNSGFSLYASLRTQIESVAPDRSSAFDRYHAFRDAYSRFGIQGTHTVNEHLTLFGQLEMPLDTANLRVRDPYDQGGAGRSSGERFRLALLGVRSDLGTLSYGQQWMPYYNAIAAPVDMFSSYYSGFATYTVFRLRETLAYVSPDLHGLSFAIARAAGDGNRRSTSRIDDERIQASATYVLDDTRLAVGMDDRGDAGYGRNRLYGLALSQRLGNLYLAAKYETFDTGNKSPGSFARDGNEAINLFASYTVGKNTIKAMLAKVDNYGEDIIHLGIDHQYSERLKVFVEYYYEQETAAITDERGGLADFDGSIRGGKAFMTGLRYDF</sequence>
<dbReference type="PANTHER" id="PTHR34501">
    <property type="entry name" value="PROTEIN YDDL-RELATED"/>
    <property type="match status" value="1"/>
</dbReference>
<comment type="subunit">
    <text evidence="2">Homotrimer.</text>
</comment>
<name>A0A1H5Y359_9RHOO</name>
<dbReference type="InterPro" id="IPR023614">
    <property type="entry name" value="Porin_dom_sf"/>
</dbReference>
<evidence type="ECO:0000256" key="1">
    <source>
        <dbReference type="ARBA" id="ARBA00004571"/>
    </source>
</evidence>
<dbReference type="GO" id="GO:0046930">
    <property type="term" value="C:pore complex"/>
    <property type="evidence" value="ECO:0007669"/>
    <property type="project" value="UniProtKB-KW"/>
</dbReference>
<gene>
    <name evidence="11" type="ORF">Tchl_0784</name>
</gene>
<dbReference type="GO" id="GO:0009279">
    <property type="term" value="C:cell outer membrane"/>
    <property type="evidence" value="ECO:0007669"/>
    <property type="project" value="UniProtKB-SubCell"/>
</dbReference>
<dbReference type="EMBL" id="CP018839">
    <property type="protein sequence ID" value="APR03648.1"/>
    <property type="molecule type" value="Genomic_DNA"/>
</dbReference>
<evidence type="ECO:0000256" key="5">
    <source>
        <dbReference type="ARBA" id="ARBA00022692"/>
    </source>
</evidence>
<dbReference type="Gene3D" id="2.40.160.10">
    <property type="entry name" value="Porin"/>
    <property type="match status" value="1"/>
</dbReference>
<dbReference type="GO" id="GO:0006811">
    <property type="term" value="P:monoatomic ion transport"/>
    <property type="evidence" value="ECO:0007669"/>
    <property type="project" value="UniProtKB-KW"/>
</dbReference>
<protein>
    <submittedName>
        <fullName evidence="11">Porin</fullName>
    </submittedName>
</protein>
<dbReference type="STRING" id="96773.Tchl_0784"/>
<accession>A0A1H5Y359</accession>
<dbReference type="Proteomes" id="UP000185739">
    <property type="component" value="Chromosome"/>
</dbReference>
<evidence type="ECO:0000256" key="2">
    <source>
        <dbReference type="ARBA" id="ARBA00011233"/>
    </source>
</evidence>
<evidence type="ECO:0000313" key="11">
    <source>
        <dbReference type="EMBL" id="APR03648.1"/>
    </source>
</evidence>
<evidence type="ECO:0000256" key="7">
    <source>
        <dbReference type="ARBA" id="ARBA00023065"/>
    </source>
</evidence>
<keyword evidence="8" id="KW-0626">Porin</keyword>
<evidence type="ECO:0000256" key="10">
    <source>
        <dbReference type="ARBA" id="ARBA00023237"/>
    </source>
</evidence>
<keyword evidence="5" id="KW-0812">Transmembrane</keyword>
<keyword evidence="12" id="KW-1185">Reference proteome</keyword>
<keyword evidence="7" id="KW-0406">Ion transport</keyword>
<dbReference type="CDD" id="cd00342">
    <property type="entry name" value="gram_neg_porins"/>
    <property type="match status" value="1"/>
</dbReference>
<keyword evidence="4" id="KW-1134">Transmembrane beta strand</keyword>
<keyword evidence="6" id="KW-0732">Signal</keyword>
<dbReference type="PANTHER" id="PTHR34501:SF9">
    <property type="entry name" value="MAJOR OUTER MEMBRANE PROTEIN P.IA"/>
    <property type="match status" value="1"/>
</dbReference>
<evidence type="ECO:0000256" key="9">
    <source>
        <dbReference type="ARBA" id="ARBA00023136"/>
    </source>
</evidence>
<reference evidence="11 12" key="1">
    <citation type="submission" date="2016-12" db="EMBL/GenBank/DDBJ databases">
        <title>Complete genome sequence of Thauera chlorobenzoica, a Betaproteobacterium degrading haloaromatics anaerobically to CO2 and halides.</title>
        <authorList>
            <person name="Goris T."/>
            <person name="Mergelsberg M."/>
            <person name="Boll M."/>
        </authorList>
    </citation>
    <scope>NUCLEOTIDE SEQUENCE [LARGE SCALE GENOMIC DNA]</scope>
    <source>
        <strain evidence="11 12">3CB1</strain>
    </source>
</reference>
<dbReference type="GO" id="GO:0015288">
    <property type="term" value="F:porin activity"/>
    <property type="evidence" value="ECO:0007669"/>
    <property type="project" value="UniProtKB-KW"/>
</dbReference>
<dbReference type="SUPFAM" id="SSF56935">
    <property type="entry name" value="Porins"/>
    <property type="match status" value="1"/>
</dbReference>
<evidence type="ECO:0000256" key="8">
    <source>
        <dbReference type="ARBA" id="ARBA00023114"/>
    </source>
</evidence>
<proteinExistence type="predicted"/>
<keyword evidence="9" id="KW-0472">Membrane</keyword>
<comment type="subcellular location">
    <subcellularLocation>
        <location evidence="1">Cell outer membrane</location>
        <topology evidence="1">Multi-pass membrane protein</topology>
    </subcellularLocation>
</comment>
<keyword evidence="3" id="KW-0813">Transport</keyword>
<dbReference type="OrthoDB" id="625456at2"/>
<dbReference type="Pfam" id="PF13609">
    <property type="entry name" value="Porin_4"/>
    <property type="match status" value="1"/>
</dbReference>
<organism evidence="11 12">
    <name type="scientific">Thauera chlorobenzoica</name>
    <dbReference type="NCBI Taxonomy" id="96773"/>
    <lineage>
        <taxon>Bacteria</taxon>
        <taxon>Pseudomonadati</taxon>
        <taxon>Pseudomonadota</taxon>
        <taxon>Betaproteobacteria</taxon>
        <taxon>Rhodocyclales</taxon>
        <taxon>Zoogloeaceae</taxon>
        <taxon>Thauera</taxon>
    </lineage>
</organism>
<dbReference type="RefSeq" id="WP_075147239.1">
    <property type="nucleotide sequence ID" value="NZ_CP018839.1"/>
</dbReference>
<evidence type="ECO:0000256" key="3">
    <source>
        <dbReference type="ARBA" id="ARBA00022448"/>
    </source>
</evidence>
<dbReference type="KEGG" id="tcl:Tchl_0784"/>
<dbReference type="InterPro" id="IPR033900">
    <property type="entry name" value="Gram_neg_porin_domain"/>
</dbReference>
<dbReference type="InterPro" id="IPR050298">
    <property type="entry name" value="Gram-neg_bact_OMP"/>
</dbReference>